<dbReference type="AlphaFoldDB" id="A0A0N7KY42"/>
<dbReference type="Pfam" id="PF14588">
    <property type="entry name" value="YjgF_endoribonc"/>
    <property type="match status" value="1"/>
</dbReference>
<dbReference type="RefSeq" id="WP_083507579.1">
    <property type="nucleotide sequence ID" value="NZ_BBWR01000002.1"/>
</dbReference>
<name>A0A0N7KY42_9HYPH</name>
<dbReference type="SUPFAM" id="SSF55298">
    <property type="entry name" value="YjgF-like"/>
    <property type="match status" value="1"/>
</dbReference>
<dbReference type="OrthoDB" id="9806350at2"/>
<feature type="domain" description="Endoribonuclease L-PSP/chorismate mutase-like" evidence="1">
    <location>
        <begin position="4"/>
        <end position="132"/>
    </location>
</feature>
<protein>
    <submittedName>
        <fullName evidence="2">Endoribonuclease L-PSP</fullName>
    </submittedName>
</protein>
<dbReference type="Gene3D" id="3.30.1330.40">
    <property type="entry name" value="RutC-like"/>
    <property type="match status" value="1"/>
</dbReference>
<evidence type="ECO:0000259" key="1">
    <source>
        <dbReference type="Pfam" id="PF14588"/>
    </source>
</evidence>
<evidence type="ECO:0000313" key="2">
    <source>
        <dbReference type="EMBL" id="BAT28673.1"/>
    </source>
</evidence>
<dbReference type="InterPro" id="IPR013813">
    <property type="entry name" value="Endoribo_LPSP/chorism_mut-like"/>
</dbReference>
<reference evidence="2" key="1">
    <citation type="journal article" date="2015" name="Proc. Natl. Acad. Sci. U.S.A.">
        <title>Bacterial clade with the ribosomal RNA operon on a small plasmid rather than the chromosome.</title>
        <authorList>
            <person name="Anda M."/>
            <person name="Ohtsubo Y."/>
            <person name="Okubo T."/>
            <person name="Sugawara M."/>
            <person name="Nagata Y."/>
            <person name="Tsuda M."/>
            <person name="Minamisawa K."/>
            <person name="Mitsui H."/>
        </authorList>
    </citation>
    <scope>NUCLEOTIDE SEQUENCE</scope>
    <source>
        <strain evidence="2">JCM 14755</strain>
    </source>
</reference>
<dbReference type="PANTHER" id="PTHR43760:SF1">
    <property type="entry name" value="ENDORIBONUCLEASE L-PSP_CHORISMATE MUTASE-LIKE DOMAIN-CONTAINING PROTEIN"/>
    <property type="match status" value="1"/>
</dbReference>
<accession>A0A0N7KY42</accession>
<sequence length="153" mass="16400">MSVEERLSALGITLPSAPVPVANYVPYVQEGKLLFLSGQGPRREDGTYPEGIVGQDVDIPTAQGHARLTGINLLGALQDAIGGDWSRVRRIVKVLAMVRATPDFDGHPVVINGFSDLMVEVLGDRGRHARSAVGMGSLPNRMTVEIEMIVAID</sequence>
<proteinExistence type="predicted"/>
<dbReference type="CDD" id="cd02199">
    <property type="entry name" value="YjgF_YER057c_UK114_like_1"/>
    <property type="match status" value="1"/>
</dbReference>
<dbReference type="PANTHER" id="PTHR43760">
    <property type="entry name" value="ENDORIBONUCLEASE-RELATED"/>
    <property type="match status" value="1"/>
</dbReference>
<dbReference type="EMBL" id="LC066377">
    <property type="protein sequence ID" value="BAT28673.1"/>
    <property type="molecule type" value="Genomic_DNA"/>
</dbReference>
<organism evidence="2">
    <name type="scientific">Aureimonas frigidaquae</name>
    <dbReference type="NCBI Taxonomy" id="424757"/>
    <lineage>
        <taxon>Bacteria</taxon>
        <taxon>Pseudomonadati</taxon>
        <taxon>Pseudomonadota</taxon>
        <taxon>Alphaproteobacteria</taxon>
        <taxon>Hyphomicrobiales</taxon>
        <taxon>Aurantimonadaceae</taxon>
        <taxon>Aureimonas</taxon>
    </lineage>
</organism>
<dbReference type="InterPro" id="IPR035959">
    <property type="entry name" value="RutC-like_sf"/>
</dbReference>